<evidence type="ECO:0000256" key="1">
    <source>
        <dbReference type="SAM" id="MobiDB-lite"/>
    </source>
</evidence>
<proteinExistence type="predicted"/>
<feature type="compositionally biased region" description="Gly residues" evidence="1">
    <location>
        <begin position="44"/>
        <end position="54"/>
    </location>
</feature>
<protein>
    <submittedName>
        <fullName evidence="2">Uncharacterized protein</fullName>
    </submittedName>
</protein>
<sequence length="122" mass="11798">MLPGTTGYPVCRGNAVERRCSGATGCAAAIGGGTGATRASGDGTTAGGGGGTGAGTRDPHSAQNIAPGSSAAPHVGQVLTMPPDRVAPRRPGQHAARSRRQVPDPVTRTGDSGPSCASPGRA</sequence>
<dbReference type="Proteomes" id="UP000321720">
    <property type="component" value="Unassembled WGS sequence"/>
</dbReference>
<gene>
    <name evidence="2" type="ORF">CCO02nite_29690</name>
</gene>
<name>A0A511JEA2_9CELL</name>
<comment type="caution">
    <text evidence="2">The sequence shown here is derived from an EMBL/GenBank/DDBJ whole genome shotgun (WGS) entry which is preliminary data.</text>
</comment>
<dbReference type="EMBL" id="BJWG01000017">
    <property type="protein sequence ID" value="GEL96311.1"/>
    <property type="molecule type" value="Genomic_DNA"/>
</dbReference>
<organism evidence="2 3">
    <name type="scientific">Cellulomonas composti</name>
    <dbReference type="NCBI Taxonomy" id="266130"/>
    <lineage>
        <taxon>Bacteria</taxon>
        <taxon>Bacillati</taxon>
        <taxon>Actinomycetota</taxon>
        <taxon>Actinomycetes</taxon>
        <taxon>Micrococcales</taxon>
        <taxon>Cellulomonadaceae</taxon>
        <taxon>Cellulomonas</taxon>
    </lineage>
</organism>
<reference evidence="2 3" key="1">
    <citation type="submission" date="2019-07" db="EMBL/GenBank/DDBJ databases">
        <title>Whole genome shotgun sequence of Cellulomonas composti NBRC 100758.</title>
        <authorList>
            <person name="Hosoyama A."/>
            <person name="Uohara A."/>
            <person name="Ohji S."/>
            <person name="Ichikawa N."/>
        </authorList>
    </citation>
    <scope>NUCLEOTIDE SEQUENCE [LARGE SCALE GENOMIC DNA]</scope>
    <source>
        <strain evidence="2 3">NBRC 100758</strain>
    </source>
</reference>
<accession>A0A511JEA2</accession>
<evidence type="ECO:0000313" key="2">
    <source>
        <dbReference type="EMBL" id="GEL96311.1"/>
    </source>
</evidence>
<dbReference type="AlphaFoldDB" id="A0A511JEA2"/>
<evidence type="ECO:0000313" key="3">
    <source>
        <dbReference type="Proteomes" id="UP000321720"/>
    </source>
</evidence>
<feature type="region of interest" description="Disordered" evidence="1">
    <location>
        <begin position="29"/>
        <end position="122"/>
    </location>
</feature>
<keyword evidence="3" id="KW-1185">Reference proteome</keyword>